<organism evidence="2 3">
    <name type="scientific">Xylanimonas cellulosilytica (strain DSM 15894 / JCM 12276 / CECT 5975 / KCTC 9989 / LMG 20990 / NBRC 107835 / XIL07)</name>
    <dbReference type="NCBI Taxonomy" id="446471"/>
    <lineage>
        <taxon>Bacteria</taxon>
        <taxon>Bacillati</taxon>
        <taxon>Actinomycetota</taxon>
        <taxon>Actinomycetes</taxon>
        <taxon>Micrococcales</taxon>
        <taxon>Promicromonosporaceae</taxon>
        <taxon>Xylanimonas</taxon>
    </lineage>
</organism>
<dbReference type="PANTHER" id="PTHR30136:SF35">
    <property type="entry name" value="HTH-TYPE TRANSCRIPTIONAL REGULATOR RV1719"/>
    <property type="match status" value="1"/>
</dbReference>
<dbReference type="PANTHER" id="PTHR30136">
    <property type="entry name" value="HELIX-TURN-HELIX TRANSCRIPTIONAL REGULATOR, ICLR FAMILY"/>
    <property type="match status" value="1"/>
</dbReference>
<name>D1BZU3_XYLCX</name>
<keyword evidence="3" id="KW-1185">Reference proteome</keyword>
<dbReference type="InterPro" id="IPR036388">
    <property type="entry name" value="WH-like_DNA-bd_sf"/>
</dbReference>
<dbReference type="Gene3D" id="1.10.10.10">
    <property type="entry name" value="Winged helix-like DNA-binding domain superfamily/Winged helix DNA-binding domain"/>
    <property type="match status" value="1"/>
</dbReference>
<evidence type="ECO:0000313" key="3">
    <source>
        <dbReference type="Proteomes" id="UP000002255"/>
    </source>
</evidence>
<evidence type="ECO:0000313" key="2">
    <source>
        <dbReference type="EMBL" id="ACZ32071.1"/>
    </source>
</evidence>
<dbReference type="STRING" id="446471.Xcel_3069"/>
<protein>
    <submittedName>
        <fullName evidence="2">Transcriptional regulator, IclR family</fullName>
    </submittedName>
</protein>
<dbReference type="Pfam" id="PF09339">
    <property type="entry name" value="HTH_IclR"/>
    <property type="match status" value="1"/>
</dbReference>
<accession>D1BZU3</accession>
<gene>
    <name evidence="2" type="ordered locus">Xcel_3069</name>
</gene>
<dbReference type="RefSeq" id="WP_012879813.1">
    <property type="nucleotide sequence ID" value="NC_013530.1"/>
</dbReference>
<reference evidence="2 3" key="2">
    <citation type="journal article" date="2010" name="Stand. Genomic Sci.">
        <title>Complete genome sequence of Xylanimonas cellulosilytica type strain (XIL07).</title>
        <authorList>
            <person name="Foster B."/>
            <person name="Pukall R."/>
            <person name="Abt B."/>
            <person name="Nolan M."/>
            <person name="Glavina Del Rio T."/>
            <person name="Chen F."/>
            <person name="Lucas S."/>
            <person name="Tice H."/>
            <person name="Pitluck S."/>
            <person name="Cheng J.-F."/>
            <person name="Chertkov O."/>
            <person name="Brettin T."/>
            <person name="Han C."/>
            <person name="Detter J.C."/>
            <person name="Bruce D."/>
            <person name="Goodwin L."/>
            <person name="Ivanova N."/>
            <person name="Mavromatis K."/>
            <person name="Pati A."/>
            <person name="Mikhailova N."/>
            <person name="Chen A."/>
            <person name="Palaniappan K."/>
            <person name="Land M."/>
            <person name="Hauser L."/>
            <person name="Chang Y.-J."/>
            <person name="Jeffries C.D."/>
            <person name="Chain P."/>
            <person name="Rohde M."/>
            <person name="Goeker M."/>
            <person name="Bristow J."/>
            <person name="Eisen J.A."/>
            <person name="Markowitz V."/>
            <person name="Hugenholtz P."/>
            <person name="Kyrpides N.C."/>
            <person name="Klenk H.-P."/>
            <person name="Lapidus A."/>
        </authorList>
    </citation>
    <scope>NUCLEOTIDE SEQUENCE [LARGE SCALE GENOMIC DNA]</scope>
    <source>
        <strain evidence="3">DSM 15894 / CECT 5975 / LMG 20990 / XIL07</strain>
    </source>
</reference>
<dbReference type="PROSITE" id="PS51077">
    <property type="entry name" value="HTH_ICLR"/>
    <property type="match status" value="1"/>
</dbReference>
<dbReference type="KEGG" id="xce:Xcel_3069"/>
<proteinExistence type="predicted"/>
<dbReference type="InterPro" id="IPR050707">
    <property type="entry name" value="HTH_MetabolicPath_Reg"/>
</dbReference>
<feature type="domain" description="HTH iclR-type" evidence="1">
    <location>
        <begin position="34"/>
        <end position="96"/>
    </location>
</feature>
<evidence type="ECO:0000259" key="1">
    <source>
        <dbReference type="PROSITE" id="PS51077"/>
    </source>
</evidence>
<dbReference type="GO" id="GO:0003677">
    <property type="term" value="F:DNA binding"/>
    <property type="evidence" value="ECO:0007669"/>
    <property type="project" value="InterPro"/>
</dbReference>
<dbReference type="InterPro" id="IPR005471">
    <property type="entry name" value="Tscrpt_reg_IclR_N"/>
</dbReference>
<dbReference type="HOGENOM" id="CLU_062618_5_2_11"/>
<dbReference type="EMBL" id="CP001821">
    <property type="protein sequence ID" value="ACZ32071.1"/>
    <property type="molecule type" value="Genomic_DNA"/>
</dbReference>
<reference evidence="3" key="1">
    <citation type="submission" date="2009-11" db="EMBL/GenBank/DDBJ databases">
        <title>The complete chromosome of Xylanimonas cellulosilytica DSM 15894.</title>
        <authorList>
            <consortium name="US DOE Joint Genome Institute (JGI-PGF)"/>
            <person name="Lucas S."/>
            <person name="Copeland A."/>
            <person name="Lapidus A."/>
            <person name="Glavina del Rio T."/>
            <person name="Dalin E."/>
            <person name="Tice H."/>
            <person name="Bruce D."/>
            <person name="Goodwin L."/>
            <person name="Pitluck S."/>
            <person name="Kyrpides N."/>
            <person name="Mavromatis K."/>
            <person name="Ivanova N."/>
            <person name="Mikhailova N."/>
            <person name="Foster B."/>
            <person name="Clum A."/>
            <person name="Brettin T."/>
            <person name="Detter J.C."/>
            <person name="Han C."/>
            <person name="Larimer F."/>
            <person name="Land M."/>
            <person name="Hauser L."/>
            <person name="Markowitz V."/>
            <person name="Cheng J.F."/>
            <person name="Hugenholtz P."/>
            <person name="Woyke T."/>
            <person name="Wu D."/>
            <person name="Gehrich-Schroeter G."/>
            <person name="Schneider S."/>
            <person name="Pukall S.R."/>
            <person name="Klenk H.P."/>
            <person name="Eisen J.A."/>
        </authorList>
    </citation>
    <scope>NUCLEOTIDE SEQUENCE [LARGE SCALE GENOMIC DNA]</scope>
    <source>
        <strain evidence="3">DSM 15894 / CECT 5975 / LMG 20990 / XIL07</strain>
    </source>
</reference>
<dbReference type="GO" id="GO:0003700">
    <property type="term" value="F:DNA-binding transcription factor activity"/>
    <property type="evidence" value="ECO:0007669"/>
    <property type="project" value="TreeGrafter"/>
</dbReference>
<dbReference type="SUPFAM" id="SSF46785">
    <property type="entry name" value="Winged helix' DNA-binding domain"/>
    <property type="match status" value="1"/>
</dbReference>
<dbReference type="Proteomes" id="UP000002255">
    <property type="component" value="Chromosome"/>
</dbReference>
<dbReference type="AlphaFoldDB" id="D1BZU3"/>
<dbReference type="eggNOG" id="COG1414">
    <property type="taxonomic scope" value="Bacteria"/>
</dbReference>
<dbReference type="InterPro" id="IPR036390">
    <property type="entry name" value="WH_DNA-bd_sf"/>
</dbReference>
<dbReference type="GO" id="GO:0045892">
    <property type="term" value="P:negative regulation of DNA-templated transcription"/>
    <property type="evidence" value="ECO:0007669"/>
    <property type="project" value="TreeGrafter"/>
</dbReference>
<sequence length="229" mass="23883">MGRPIFSSPDDAARLLGAAGPARPDHDDLRGRQPRAVRHGLQVLECVAAAGAGITAQEISTALGLSRATTYRLVQVLVEDEYLVRLPDLRGFALGRRVAALAPAPPPRPPRAAREVLARVRAGTRGGIHLVHLDAAVPVVVDEDPDFPLVAGPGVRDLLDAVCGELAGGQGAVQRSTDEWIASGHTVDDESGRPVAALVMLALANRMPDPGETAAALRTAAERLGPLLA</sequence>
<dbReference type="SMART" id="SM00346">
    <property type="entry name" value="HTH_ICLR"/>
    <property type="match status" value="1"/>
</dbReference>